<dbReference type="InterPro" id="IPR000406">
    <property type="entry name" value="Rho_GDI"/>
</dbReference>
<dbReference type="GO" id="GO:0007266">
    <property type="term" value="P:Rho protein signal transduction"/>
    <property type="evidence" value="ECO:0007669"/>
    <property type="project" value="InterPro"/>
</dbReference>
<dbReference type="Proteomes" id="UP000796880">
    <property type="component" value="Unassembled WGS sequence"/>
</dbReference>
<dbReference type="PANTHER" id="PTHR10980:SF61">
    <property type="entry name" value="OS01G0913600 PROTEIN"/>
    <property type="match status" value="1"/>
</dbReference>
<dbReference type="Pfam" id="PF02115">
    <property type="entry name" value="Rho_GDI"/>
    <property type="match status" value="1"/>
</dbReference>
<gene>
    <name evidence="5" type="ORF">FNV43_RR01651</name>
</gene>
<protein>
    <recommendedName>
        <fullName evidence="7">Rho GDP-dissociation inhibitor 1-like</fullName>
    </recommendedName>
</protein>
<comment type="similarity">
    <text evidence="2">Belongs to the Rho GDI family.</text>
</comment>
<dbReference type="PANTHER" id="PTHR10980">
    <property type="entry name" value="RHO GDP-DISSOCIATION INHIBITOR"/>
    <property type="match status" value="1"/>
</dbReference>
<evidence type="ECO:0000256" key="4">
    <source>
        <dbReference type="SAM" id="MobiDB-lite"/>
    </source>
</evidence>
<dbReference type="OrthoDB" id="1683373at2759"/>
<dbReference type="GO" id="GO:0016020">
    <property type="term" value="C:membrane"/>
    <property type="evidence" value="ECO:0007669"/>
    <property type="project" value="TreeGrafter"/>
</dbReference>
<proteinExistence type="inferred from homology"/>
<feature type="compositionally biased region" description="Polar residues" evidence="4">
    <location>
        <begin position="12"/>
        <end position="21"/>
    </location>
</feature>
<dbReference type="SUPFAM" id="SSF81296">
    <property type="entry name" value="E set domains"/>
    <property type="match status" value="1"/>
</dbReference>
<evidence type="ECO:0000256" key="2">
    <source>
        <dbReference type="ARBA" id="ARBA00009758"/>
    </source>
</evidence>
<dbReference type="InterPro" id="IPR014756">
    <property type="entry name" value="Ig_E-set"/>
</dbReference>
<evidence type="ECO:0000256" key="3">
    <source>
        <dbReference type="ARBA" id="ARBA00022490"/>
    </source>
</evidence>
<comment type="caution">
    <text evidence="5">The sequence shown here is derived from an EMBL/GenBank/DDBJ whole genome shotgun (WGS) entry which is preliminary data.</text>
</comment>
<dbReference type="PRINTS" id="PR00492">
    <property type="entry name" value="RHOGDI"/>
</dbReference>
<comment type="subcellular location">
    <subcellularLocation>
        <location evidence="1">Cytoplasm</location>
    </subcellularLocation>
</comment>
<dbReference type="AlphaFoldDB" id="A0A8K0MT25"/>
<name>A0A8K0MT25_9ROSA</name>
<evidence type="ECO:0000313" key="6">
    <source>
        <dbReference type="Proteomes" id="UP000796880"/>
    </source>
</evidence>
<feature type="compositionally biased region" description="Basic and acidic residues" evidence="4">
    <location>
        <begin position="22"/>
        <end position="31"/>
    </location>
</feature>
<accession>A0A8K0MT25</accession>
<organism evidence="5 6">
    <name type="scientific">Rhamnella rubrinervis</name>
    <dbReference type="NCBI Taxonomy" id="2594499"/>
    <lineage>
        <taxon>Eukaryota</taxon>
        <taxon>Viridiplantae</taxon>
        <taxon>Streptophyta</taxon>
        <taxon>Embryophyta</taxon>
        <taxon>Tracheophyta</taxon>
        <taxon>Spermatophyta</taxon>
        <taxon>Magnoliopsida</taxon>
        <taxon>eudicotyledons</taxon>
        <taxon>Gunneridae</taxon>
        <taxon>Pentapetalae</taxon>
        <taxon>rosids</taxon>
        <taxon>fabids</taxon>
        <taxon>Rosales</taxon>
        <taxon>Rhamnaceae</taxon>
        <taxon>rhamnoid group</taxon>
        <taxon>Rhamneae</taxon>
        <taxon>Rhamnella</taxon>
    </lineage>
</organism>
<dbReference type="Gene3D" id="2.70.50.30">
    <property type="entry name" value="Coagulation Factor XIII, subunit A, domain 1"/>
    <property type="match status" value="1"/>
</dbReference>
<evidence type="ECO:0008006" key="7">
    <source>
        <dbReference type="Google" id="ProtNLM"/>
    </source>
</evidence>
<keyword evidence="3" id="KW-0963">Cytoplasm</keyword>
<dbReference type="InterPro" id="IPR024792">
    <property type="entry name" value="RhoGDI_dom_sf"/>
</dbReference>
<dbReference type="GO" id="GO:0005829">
    <property type="term" value="C:cytosol"/>
    <property type="evidence" value="ECO:0007669"/>
    <property type="project" value="TreeGrafter"/>
</dbReference>
<keyword evidence="6" id="KW-1185">Reference proteome</keyword>
<dbReference type="EMBL" id="VOIH02000001">
    <property type="protein sequence ID" value="KAF3456994.1"/>
    <property type="molecule type" value="Genomic_DNA"/>
</dbReference>
<dbReference type="FunFam" id="2.70.50.30:FF:000002">
    <property type="entry name" value="Rho GDP-dissociation inhibitor 1"/>
    <property type="match status" value="1"/>
</dbReference>
<sequence>MSAAVGAISAANEVTFNSQTNEAEKHKDNNKNNKLIAGGEPDQLGNSDSVHHEDDDNNIDYGGDDPDDEDELSKLKSESQLHLGPQFSLKEQLEKDKDDESLRKWKEQLLAGVDLSAVGESKEPEVKILSLTIQCPGRKDVVLPIPFQNNPKKTSLFSLKEGSKYHLKFNFTVSNNIVLGLRYTNTVWKTGLKVDSTKIMLGTFSPQLEPYTCETEEETTPSGMFARGLYTARTKFVDDDGKCYLDVNYYFEILKNWPKPS</sequence>
<reference evidence="5" key="1">
    <citation type="submission" date="2020-03" db="EMBL/GenBank/DDBJ databases">
        <title>A high-quality chromosome-level genome assembly of a woody plant with both climbing and erect habits, Rhamnella rubrinervis.</title>
        <authorList>
            <person name="Lu Z."/>
            <person name="Yang Y."/>
            <person name="Zhu X."/>
            <person name="Sun Y."/>
        </authorList>
    </citation>
    <scope>NUCLEOTIDE SEQUENCE</scope>
    <source>
        <strain evidence="5">BYM</strain>
        <tissue evidence="5">Leaf</tissue>
    </source>
</reference>
<evidence type="ECO:0000313" key="5">
    <source>
        <dbReference type="EMBL" id="KAF3456994.1"/>
    </source>
</evidence>
<feature type="compositionally biased region" description="Acidic residues" evidence="4">
    <location>
        <begin position="55"/>
        <end position="71"/>
    </location>
</feature>
<feature type="region of interest" description="Disordered" evidence="4">
    <location>
        <begin position="1"/>
        <end position="86"/>
    </location>
</feature>
<dbReference type="GO" id="GO:0005094">
    <property type="term" value="F:Rho GDP-dissociation inhibitor activity"/>
    <property type="evidence" value="ECO:0007669"/>
    <property type="project" value="InterPro"/>
</dbReference>
<evidence type="ECO:0000256" key="1">
    <source>
        <dbReference type="ARBA" id="ARBA00004496"/>
    </source>
</evidence>